<dbReference type="EC" id="2.3.2.27" evidence="2"/>
<comment type="caution">
    <text evidence="10">The sequence shown here is derived from an EMBL/GenBank/DDBJ whole genome shotgun (WGS) entry which is preliminary data.</text>
</comment>
<evidence type="ECO:0000256" key="2">
    <source>
        <dbReference type="ARBA" id="ARBA00012483"/>
    </source>
</evidence>
<evidence type="ECO:0000256" key="1">
    <source>
        <dbReference type="ARBA" id="ARBA00000900"/>
    </source>
</evidence>
<keyword evidence="6" id="KW-0833">Ubl conjugation pathway</keyword>
<accession>A0ABS8RPE6</accession>
<keyword evidence="4" id="KW-0479">Metal-binding</keyword>
<reference evidence="10 11" key="1">
    <citation type="journal article" date="2021" name="BMC Genomics">
        <title>Datura genome reveals duplications of psychoactive alkaloid biosynthetic genes and high mutation rate following tissue culture.</title>
        <authorList>
            <person name="Rajewski A."/>
            <person name="Carter-House D."/>
            <person name="Stajich J."/>
            <person name="Litt A."/>
        </authorList>
    </citation>
    <scope>NUCLEOTIDE SEQUENCE [LARGE SCALE GENOMIC DNA]</scope>
    <source>
        <strain evidence="10">AR-01</strain>
    </source>
</reference>
<dbReference type="PANTHER" id="PTHR22937">
    <property type="entry name" value="E3 UBIQUITIN-PROTEIN LIGASE RNF165"/>
    <property type="match status" value="1"/>
</dbReference>
<keyword evidence="3" id="KW-0808">Transferase</keyword>
<dbReference type="InterPro" id="IPR001841">
    <property type="entry name" value="Znf_RING"/>
</dbReference>
<dbReference type="InterPro" id="IPR045191">
    <property type="entry name" value="MBR1/2-like"/>
</dbReference>
<evidence type="ECO:0000256" key="7">
    <source>
        <dbReference type="ARBA" id="ARBA00022833"/>
    </source>
</evidence>
<name>A0ABS8RPE6_DATST</name>
<keyword evidence="5 8" id="KW-0863">Zinc-finger</keyword>
<evidence type="ECO:0000256" key="6">
    <source>
        <dbReference type="ARBA" id="ARBA00022786"/>
    </source>
</evidence>
<keyword evidence="7" id="KW-0862">Zinc</keyword>
<protein>
    <recommendedName>
        <fullName evidence="2">RING-type E3 ubiquitin transferase</fullName>
        <ecNumber evidence="2">2.3.2.27</ecNumber>
    </recommendedName>
</protein>
<feature type="domain" description="RING-type" evidence="9">
    <location>
        <begin position="77"/>
        <end position="118"/>
    </location>
</feature>
<comment type="catalytic activity">
    <reaction evidence="1">
        <text>S-ubiquitinyl-[E2 ubiquitin-conjugating enzyme]-L-cysteine + [acceptor protein]-L-lysine = [E2 ubiquitin-conjugating enzyme]-L-cysteine + N(6)-ubiquitinyl-[acceptor protein]-L-lysine.</text>
        <dbReference type="EC" id="2.3.2.27"/>
    </reaction>
</comment>
<dbReference type="PANTHER" id="PTHR22937:SF175">
    <property type="entry name" value="RING-TYPE E3 UBIQUITIN TRANSFERASE"/>
    <property type="match status" value="1"/>
</dbReference>
<evidence type="ECO:0000313" key="10">
    <source>
        <dbReference type="EMBL" id="MCD7448590.1"/>
    </source>
</evidence>
<dbReference type="Pfam" id="PF13639">
    <property type="entry name" value="zf-RING_2"/>
    <property type="match status" value="1"/>
</dbReference>
<dbReference type="Proteomes" id="UP000823775">
    <property type="component" value="Unassembled WGS sequence"/>
</dbReference>
<organism evidence="10 11">
    <name type="scientific">Datura stramonium</name>
    <name type="common">Jimsonweed</name>
    <name type="synonym">Common thornapple</name>
    <dbReference type="NCBI Taxonomy" id="4076"/>
    <lineage>
        <taxon>Eukaryota</taxon>
        <taxon>Viridiplantae</taxon>
        <taxon>Streptophyta</taxon>
        <taxon>Embryophyta</taxon>
        <taxon>Tracheophyta</taxon>
        <taxon>Spermatophyta</taxon>
        <taxon>Magnoliopsida</taxon>
        <taxon>eudicotyledons</taxon>
        <taxon>Gunneridae</taxon>
        <taxon>Pentapetalae</taxon>
        <taxon>asterids</taxon>
        <taxon>lamiids</taxon>
        <taxon>Solanales</taxon>
        <taxon>Solanaceae</taxon>
        <taxon>Solanoideae</taxon>
        <taxon>Datureae</taxon>
        <taxon>Datura</taxon>
    </lineage>
</organism>
<keyword evidence="11" id="KW-1185">Reference proteome</keyword>
<evidence type="ECO:0000259" key="9">
    <source>
        <dbReference type="PROSITE" id="PS50089"/>
    </source>
</evidence>
<dbReference type="PROSITE" id="PS50089">
    <property type="entry name" value="ZF_RING_2"/>
    <property type="match status" value="1"/>
</dbReference>
<evidence type="ECO:0000256" key="5">
    <source>
        <dbReference type="ARBA" id="ARBA00022771"/>
    </source>
</evidence>
<dbReference type="EMBL" id="JACEIK010000068">
    <property type="protein sequence ID" value="MCD7448590.1"/>
    <property type="molecule type" value="Genomic_DNA"/>
</dbReference>
<dbReference type="SUPFAM" id="SSF57850">
    <property type="entry name" value="RING/U-box"/>
    <property type="match status" value="1"/>
</dbReference>
<evidence type="ECO:0000313" key="11">
    <source>
        <dbReference type="Proteomes" id="UP000823775"/>
    </source>
</evidence>
<sequence>MASSDSEYSNRINITNLSDRDAVHRLLLPHELHNLQYHRSSQNWDTSEDEEYFKIRTHRVVMPKDGVNSPTKIEEICAICHVEFEHEEIIGTLECGHEYHIGCIKQWLLRKKNCPMCRALVLPITSTKIY</sequence>
<dbReference type="SMART" id="SM00184">
    <property type="entry name" value="RING"/>
    <property type="match status" value="1"/>
</dbReference>
<evidence type="ECO:0000256" key="8">
    <source>
        <dbReference type="PROSITE-ProRule" id="PRU00175"/>
    </source>
</evidence>
<dbReference type="InterPro" id="IPR013083">
    <property type="entry name" value="Znf_RING/FYVE/PHD"/>
</dbReference>
<evidence type="ECO:0000256" key="3">
    <source>
        <dbReference type="ARBA" id="ARBA00022679"/>
    </source>
</evidence>
<gene>
    <name evidence="10" type="ORF">HAX54_044537</name>
</gene>
<evidence type="ECO:0000256" key="4">
    <source>
        <dbReference type="ARBA" id="ARBA00022723"/>
    </source>
</evidence>
<dbReference type="Gene3D" id="3.30.40.10">
    <property type="entry name" value="Zinc/RING finger domain, C3HC4 (zinc finger)"/>
    <property type="match status" value="1"/>
</dbReference>
<proteinExistence type="predicted"/>